<feature type="signal peptide" evidence="1">
    <location>
        <begin position="1"/>
        <end position="20"/>
    </location>
</feature>
<protein>
    <submittedName>
        <fullName evidence="3">Uncharacterized protein DUF4384</fullName>
    </submittedName>
</protein>
<dbReference type="OrthoDB" id="68403at2"/>
<dbReference type="PROSITE" id="PS51257">
    <property type="entry name" value="PROKAR_LIPOPROTEIN"/>
    <property type="match status" value="1"/>
</dbReference>
<evidence type="ECO:0000259" key="2">
    <source>
        <dbReference type="Pfam" id="PF14326"/>
    </source>
</evidence>
<keyword evidence="4" id="KW-1185">Reference proteome</keyword>
<organism evidence="3 4">
    <name type="scientific">Deinococcus yavapaiensis KR-236</name>
    <dbReference type="NCBI Taxonomy" id="694435"/>
    <lineage>
        <taxon>Bacteria</taxon>
        <taxon>Thermotogati</taxon>
        <taxon>Deinococcota</taxon>
        <taxon>Deinococci</taxon>
        <taxon>Deinococcales</taxon>
        <taxon>Deinococcaceae</taxon>
        <taxon>Deinococcus</taxon>
    </lineage>
</organism>
<dbReference type="Pfam" id="PF14326">
    <property type="entry name" value="DUF4384"/>
    <property type="match status" value="1"/>
</dbReference>
<proteinExistence type="predicted"/>
<dbReference type="AlphaFoldDB" id="A0A318SQI1"/>
<comment type="caution">
    <text evidence="3">The sequence shown here is derived from an EMBL/GenBank/DDBJ whole genome shotgun (WGS) entry which is preliminary data.</text>
</comment>
<accession>A0A318SQI1</accession>
<reference evidence="3 4" key="1">
    <citation type="submission" date="2018-06" db="EMBL/GenBank/DDBJ databases">
        <title>Genomic Encyclopedia of Type Strains, Phase IV (KMG-IV): sequencing the most valuable type-strain genomes for metagenomic binning, comparative biology and taxonomic classification.</title>
        <authorList>
            <person name="Goeker M."/>
        </authorList>
    </citation>
    <scope>NUCLEOTIDE SEQUENCE [LARGE SCALE GENOMIC DNA]</scope>
    <source>
        <strain evidence="3 4">DSM 18048</strain>
    </source>
</reference>
<dbReference type="Proteomes" id="UP000248326">
    <property type="component" value="Unassembled WGS sequence"/>
</dbReference>
<name>A0A318SQI1_9DEIO</name>
<feature type="chain" id="PRO_5016355369" evidence="1">
    <location>
        <begin position="21"/>
        <end position="163"/>
    </location>
</feature>
<dbReference type="RefSeq" id="WP_110885549.1">
    <property type="nucleotide sequence ID" value="NZ_QJSX01000003.1"/>
</dbReference>
<evidence type="ECO:0000256" key="1">
    <source>
        <dbReference type="SAM" id="SignalP"/>
    </source>
</evidence>
<evidence type="ECO:0000313" key="3">
    <source>
        <dbReference type="EMBL" id="PYE55173.1"/>
    </source>
</evidence>
<dbReference type="EMBL" id="QJSX01000003">
    <property type="protein sequence ID" value="PYE55173.1"/>
    <property type="molecule type" value="Genomic_DNA"/>
</dbReference>
<gene>
    <name evidence="3" type="ORF">DES52_1032</name>
</gene>
<evidence type="ECO:0000313" key="4">
    <source>
        <dbReference type="Proteomes" id="UP000248326"/>
    </source>
</evidence>
<feature type="domain" description="DUF4384" evidence="2">
    <location>
        <begin position="47"/>
        <end position="120"/>
    </location>
</feature>
<keyword evidence="1" id="KW-0732">Signal</keyword>
<sequence length="163" mass="17888">MKNVMLLTLGALALSACTVAVRPGVSVTASSSNLIADLQPDRGEGSTYFVGERVRFRFTTRASGYVTLVSLDPDGYGNVLVRDTYVPAGTTLFPRPSDAFTFDLTPPRGVQRVRAIFTTNRATAQIVFSGRYDQNGWRTYTDTYLQPVGASQRDVAETFFTIR</sequence>
<dbReference type="InterPro" id="IPR025493">
    <property type="entry name" value="DUF4384"/>
</dbReference>